<reference evidence="2 3" key="1">
    <citation type="journal article" date="2011" name="BMC Genomics">
        <title>Insight into cross-talk between intra-amoebal pathogens.</title>
        <authorList>
            <person name="Gimenez G."/>
            <person name="Bertelli C."/>
            <person name="Moliner C."/>
            <person name="Robert C."/>
            <person name="Raoult D."/>
            <person name="Fournier P.E."/>
            <person name="Greub G."/>
        </authorList>
    </citation>
    <scope>NUCLEOTIDE SEQUENCE [LARGE SCALE GENOMIC DNA]</scope>
    <source>
        <strain evidence="2 3">LLAP12</strain>
    </source>
</reference>
<protein>
    <submittedName>
        <fullName evidence="2">Uncharacterized protein</fullName>
    </submittedName>
</protein>
<name>G9ES10_9GAMM</name>
<keyword evidence="3" id="KW-1185">Reference proteome</keyword>
<dbReference type="EMBL" id="JH413843">
    <property type="protein sequence ID" value="EHL29791.1"/>
    <property type="molecule type" value="Genomic_DNA"/>
</dbReference>
<dbReference type="InParanoid" id="G9ES10"/>
<dbReference type="STRING" id="658187.LDG_8082"/>
<accession>G9ES10</accession>
<dbReference type="AlphaFoldDB" id="G9ES10"/>
<organism evidence="2 3">
    <name type="scientific">Legionella drancourtii LLAP12</name>
    <dbReference type="NCBI Taxonomy" id="658187"/>
    <lineage>
        <taxon>Bacteria</taxon>
        <taxon>Pseudomonadati</taxon>
        <taxon>Pseudomonadota</taxon>
        <taxon>Gammaproteobacteria</taxon>
        <taxon>Legionellales</taxon>
        <taxon>Legionellaceae</taxon>
        <taxon>Legionella</taxon>
    </lineage>
</organism>
<evidence type="ECO:0000256" key="1">
    <source>
        <dbReference type="SAM" id="MobiDB-lite"/>
    </source>
</evidence>
<sequence>MAFISLLPGVNLGTQYENKKEVVARITYQLVADKDQYKTTEQLGLFTKSTHEKVYQVSGSGYSLFSQKKPFDSGTRPSQEKDDQYDSYDSYDTGKTDISHGFVA</sequence>
<dbReference type="Proteomes" id="UP000002770">
    <property type="component" value="Unassembled WGS sequence"/>
</dbReference>
<dbReference type="HOGENOM" id="CLU_2246630_0_0_6"/>
<proteinExistence type="predicted"/>
<evidence type="ECO:0000313" key="2">
    <source>
        <dbReference type="EMBL" id="EHL29791.1"/>
    </source>
</evidence>
<evidence type="ECO:0000313" key="3">
    <source>
        <dbReference type="Proteomes" id="UP000002770"/>
    </source>
</evidence>
<feature type="region of interest" description="Disordered" evidence="1">
    <location>
        <begin position="65"/>
        <end position="104"/>
    </location>
</feature>
<gene>
    <name evidence="2" type="ORF">LDG_8082</name>
</gene>